<comment type="caution">
    <text evidence="1">The sequence shown here is derived from an EMBL/GenBank/DDBJ whole genome shotgun (WGS) entry which is preliminary data.</text>
</comment>
<organism evidence="1 2">
    <name type="scientific">Variovorax robiniae</name>
    <dbReference type="NCBI Taxonomy" id="1836199"/>
    <lineage>
        <taxon>Bacteria</taxon>
        <taxon>Pseudomonadati</taxon>
        <taxon>Pseudomonadota</taxon>
        <taxon>Betaproteobacteria</taxon>
        <taxon>Burkholderiales</taxon>
        <taxon>Comamonadaceae</taxon>
        <taxon>Variovorax</taxon>
    </lineage>
</organism>
<evidence type="ECO:0000313" key="2">
    <source>
        <dbReference type="Proteomes" id="UP001367030"/>
    </source>
</evidence>
<name>A0ABU8X1G1_9BURK</name>
<gene>
    <name evidence="1" type="ORF">WKW79_00345</name>
</gene>
<proteinExistence type="predicted"/>
<dbReference type="Proteomes" id="UP001367030">
    <property type="component" value="Unassembled WGS sequence"/>
</dbReference>
<dbReference type="EMBL" id="JBBKZS010000001">
    <property type="protein sequence ID" value="MEJ8852994.1"/>
    <property type="molecule type" value="Genomic_DNA"/>
</dbReference>
<keyword evidence="2" id="KW-1185">Reference proteome</keyword>
<protein>
    <submittedName>
        <fullName evidence="1">Uncharacterized protein</fullName>
    </submittedName>
</protein>
<reference evidence="1 2" key="1">
    <citation type="submission" date="2024-03" db="EMBL/GenBank/DDBJ databases">
        <title>Novel species of the genus Variovorax.</title>
        <authorList>
            <person name="Liu Q."/>
            <person name="Xin Y.-H."/>
        </authorList>
    </citation>
    <scope>NUCLEOTIDE SEQUENCE [LARGE SCALE GENOMIC DNA]</scope>
    <source>
        <strain evidence="1 2">KACC 18901</strain>
    </source>
</reference>
<sequence>MDVCLGFDGDVLLRAAGGQGGKSMGCDVIKRVRGNGPYDFKKLVGWIDLDTYFDAAVSPTAGDAAMAWLYGWWKVWDGSDYYYYFFPNGTVQYIKTQPTSSSPPPAHPLNTGNYTYASPATIVIDWNPMDGGSTRETFYNAYARATKMNATSNRYSPLIATRI</sequence>
<accession>A0ABU8X1G1</accession>
<dbReference type="RefSeq" id="WP_340333108.1">
    <property type="nucleotide sequence ID" value="NZ_JBBKZS010000001.1"/>
</dbReference>
<evidence type="ECO:0000313" key="1">
    <source>
        <dbReference type="EMBL" id="MEJ8852994.1"/>
    </source>
</evidence>